<dbReference type="RefSeq" id="WP_194145941.1">
    <property type="nucleotide sequence ID" value="NZ_JRPI02000082.1"/>
</dbReference>
<reference evidence="2 3" key="1">
    <citation type="journal article" date="2014" name="Genome Announc.">
        <title>Draft genome sequences of eight enterohepatic helicobacter species isolated from both laboratory and wild rodents.</title>
        <authorList>
            <person name="Sheh A."/>
            <person name="Shen Z."/>
            <person name="Fox J.G."/>
        </authorList>
    </citation>
    <scope>NUCLEOTIDE SEQUENCE [LARGE SCALE GENOMIC DNA]</scope>
    <source>
        <strain evidence="2 3">ATCC 49320</strain>
    </source>
</reference>
<dbReference type="EMBL" id="JRPJ02000082">
    <property type="protein sequence ID" value="TLE07690.1"/>
    <property type="molecule type" value="Genomic_DNA"/>
</dbReference>
<dbReference type="Pfam" id="PF13672">
    <property type="entry name" value="PP2C_2"/>
    <property type="match status" value="1"/>
</dbReference>
<dbReference type="Proteomes" id="UP000029857">
    <property type="component" value="Unassembled WGS sequence"/>
</dbReference>
<name>A0A4U8U2M6_9HELI</name>
<evidence type="ECO:0000259" key="1">
    <source>
        <dbReference type="Pfam" id="PF13672"/>
    </source>
</evidence>
<gene>
    <name evidence="2" type="ORF">LS79_011115</name>
</gene>
<comment type="caution">
    <text evidence="2">The sequence shown here is derived from an EMBL/GenBank/DDBJ whole genome shotgun (WGS) entry which is preliminary data.</text>
</comment>
<sequence>MQEFISICYETQGRSHVGSKTPCQDRAYSLIDSDIGIITLCDGAGSARLSHYGAERTSRVVANLMRDNFGRYYTESESSVVAKEILESINNELIKESETRINELKDGAYKEIQRLLEKGLNDLNGVRCNIDFTYKAELERKIASLDTDIRELHNRKDKSRREHDSYRKDLQTDIEEYWQEYKERINNLRIFYIKILKKQHRKFLKKLFNLVKSLFKEDELSGIKDIESCSKYMQDSTSQENRILKGLLSKIESSMNDIKADKQEKIANIIKDLEKIGQDILKTLKQVYKDINKHAKELQEKSKKQKDELEIQHGELHNHILKTKKEFKLIIKNFM</sequence>
<feature type="non-terminal residue" evidence="2">
    <location>
        <position position="335"/>
    </location>
</feature>
<evidence type="ECO:0000313" key="3">
    <source>
        <dbReference type="Proteomes" id="UP000029857"/>
    </source>
</evidence>
<feature type="domain" description="PPM-type phosphatase" evidence="1">
    <location>
        <begin position="13"/>
        <end position="98"/>
    </location>
</feature>
<accession>A0A4U8U2M6</accession>
<protein>
    <recommendedName>
        <fullName evidence="1">PPM-type phosphatase domain-containing protein</fullName>
    </recommendedName>
</protein>
<dbReference type="InterPro" id="IPR001932">
    <property type="entry name" value="PPM-type_phosphatase-like_dom"/>
</dbReference>
<proteinExistence type="predicted"/>
<evidence type="ECO:0000313" key="2">
    <source>
        <dbReference type="EMBL" id="TLE07690.1"/>
    </source>
</evidence>
<organism evidence="2 3">
    <name type="scientific">Helicobacter bilis</name>
    <dbReference type="NCBI Taxonomy" id="37372"/>
    <lineage>
        <taxon>Bacteria</taxon>
        <taxon>Pseudomonadati</taxon>
        <taxon>Campylobacterota</taxon>
        <taxon>Epsilonproteobacteria</taxon>
        <taxon>Campylobacterales</taxon>
        <taxon>Helicobacteraceae</taxon>
        <taxon>Helicobacter</taxon>
    </lineage>
</organism>
<dbReference type="AlphaFoldDB" id="A0A4U8U2M6"/>